<keyword evidence="2 6" id="KW-0507">mRNA processing</keyword>
<keyword evidence="12" id="KW-1185">Reference proteome</keyword>
<evidence type="ECO:0000259" key="8">
    <source>
        <dbReference type="Pfam" id="PF06807"/>
    </source>
</evidence>
<accession>A0A6A1WR98</accession>
<proteinExistence type="inferred from homology"/>
<evidence type="ECO:0000313" key="12">
    <source>
        <dbReference type="Proteomes" id="UP000516437"/>
    </source>
</evidence>
<dbReference type="AlphaFoldDB" id="A0A6A1WR98"/>
<dbReference type="FunFam" id="2.40.30.330:FF:000002">
    <property type="entry name" value="Protein CLP1 homolog"/>
    <property type="match status" value="1"/>
</dbReference>
<organism evidence="11 12">
    <name type="scientific">Morella rubra</name>
    <name type="common">Chinese bayberry</name>
    <dbReference type="NCBI Taxonomy" id="262757"/>
    <lineage>
        <taxon>Eukaryota</taxon>
        <taxon>Viridiplantae</taxon>
        <taxon>Streptophyta</taxon>
        <taxon>Embryophyta</taxon>
        <taxon>Tracheophyta</taxon>
        <taxon>Spermatophyta</taxon>
        <taxon>Magnoliopsida</taxon>
        <taxon>eudicotyledons</taxon>
        <taxon>Gunneridae</taxon>
        <taxon>Pentapetalae</taxon>
        <taxon>rosids</taxon>
        <taxon>fabids</taxon>
        <taxon>Fagales</taxon>
        <taxon>Myricaceae</taxon>
        <taxon>Morella</taxon>
    </lineage>
</organism>
<dbReference type="PANTHER" id="PTHR12755">
    <property type="entry name" value="CLEAVAGE/POLYADENYLATION FACTOR IA SUBUNIT CLP1P"/>
    <property type="match status" value="1"/>
</dbReference>
<keyword evidence="3 6" id="KW-0547">Nucleotide-binding</keyword>
<evidence type="ECO:0000256" key="3">
    <source>
        <dbReference type="ARBA" id="ARBA00022741"/>
    </source>
</evidence>
<feature type="compositionally biased region" description="Polar residues" evidence="7">
    <location>
        <begin position="118"/>
        <end position="130"/>
    </location>
</feature>
<dbReference type="InterPro" id="IPR010655">
    <property type="entry name" value="Clp1_C"/>
</dbReference>
<dbReference type="GO" id="GO:0005524">
    <property type="term" value="F:ATP binding"/>
    <property type="evidence" value="ECO:0007669"/>
    <property type="project" value="UniProtKB-UniRule"/>
</dbReference>
<evidence type="ECO:0000259" key="9">
    <source>
        <dbReference type="Pfam" id="PF16573"/>
    </source>
</evidence>
<dbReference type="GO" id="GO:0031124">
    <property type="term" value="P:mRNA 3'-end processing"/>
    <property type="evidence" value="ECO:0007669"/>
    <property type="project" value="UniProtKB-UniRule"/>
</dbReference>
<dbReference type="Pfam" id="PF16573">
    <property type="entry name" value="CLP1_N"/>
    <property type="match status" value="1"/>
</dbReference>
<evidence type="ECO:0000313" key="11">
    <source>
        <dbReference type="EMBL" id="KAB1227821.1"/>
    </source>
</evidence>
<feature type="binding site" evidence="6">
    <location>
        <position position="72"/>
    </location>
    <ligand>
        <name>ATP</name>
        <dbReference type="ChEBI" id="CHEBI:30616"/>
    </ligand>
</feature>
<name>A0A6A1WR98_9ROSI</name>
<keyword evidence="4 6" id="KW-0067">ATP-binding</keyword>
<dbReference type="GO" id="GO:0006388">
    <property type="term" value="P:tRNA splicing, via endonucleolytic cleavage and ligation"/>
    <property type="evidence" value="ECO:0007669"/>
    <property type="project" value="TreeGrafter"/>
</dbReference>
<comment type="subcellular location">
    <subcellularLocation>
        <location evidence="1 6">Nucleus</location>
    </subcellularLocation>
</comment>
<dbReference type="InterPro" id="IPR032319">
    <property type="entry name" value="CLP1_P"/>
</dbReference>
<reference evidence="11 12" key="1">
    <citation type="journal article" date="2019" name="Plant Biotechnol. J.">
        <title>The red bayberry genome and genetic basis of sex determination.</title>
        <authorList>
            <person name="Jia H.M."/>
            <person name="Jia H.J."/>
            <person name="Cai Q.L."/>
            <person name="Wang Y."/>
            <person name="Zhao H.B."/>
            <person name="Yang W.F."/>
            <person name="Wang G.Y."/>
            <person name="Li Y.H."/>
            <person name="Zhan D.L."/>
            <person name="Shen Y.T."/>
            <person name="Niu Q.F."/>
            <person name="Chang L."/>
            <person name="Qiu J."/>
            <person name="Zhao L."/>
            <person name="Xie H.B."/>
            <person name="Fu W.Y."/>
            <person name="Jin J."/>
            <person name="Li X.W."/>
            <person name="Jiao Y."/>
            <person name="Zhou C.C."/>
            <person name="Tu T."/>
            <person name="Chai C.Y."/>
            <person name="Gao J.L."/>
            <person name="Fan L.J."/>
            <person name="van de Weg E."/>
            <person name="Wang J.Y."/>
            <person name="Gao Z.S."/>
        </authorList>
    </citation>
    <scope>NUCLEOTIDE SEQUENCE [LARGE SCALE GENOMIC DNA]</scope>
    <source>
        <tissue evidence="11">Leaves</tissue>
    </source>
</reference>
<dbReference type="Proteomes" id="UP000516437">
    <property type="component" value="Chromosome 1"/>
</dbReference>
<dbReference type="GO" id="GO:0051731">
    <property type="term" value="F:polynucleotide 5'-hydroxyl-kinase activity"/>
    <property type="evidence" value="ECO:0007669"/>
    <property type="project" value="InterPro"/>
</dbReference>
<sequence>MAYSGAAMGAPLAAGSASASTVKQVKLDRESELRIEVAYDSPLRLRLVTGTAEIFGTELPPQIWLNFPPRLKLAVFSWYGATIEMDGTTELDYTADETPMVSYVNVHAILEGRRNRAKATSSNDSDSSQGPRVIVVGPTDSGKSTLSRMLVSWAAKQGWKPTFVDLDIGQGSITIPGCIAATPIELPIDPVEGIPLDMPLVYFFGHTTPSNNVDLYKALVKELARMLERHFAGNAESRAAGMVINTMGWIEGIGYELLLHAIDTFNATVVLVLGQEKLWSMLKDVLKNKPNVDVVKLQKSGGVVSRNAKVRQKSRSHRIKEYFYGLVNDLSPHSNIANFGDLVVFRIGGGPQAPRSALPIGAEPAADPTRLVPVSINRDLLHVVLAVSFAKEPDEIISSNVAGFIYITDVDIQRKKITYLAPCAGELPSKYLIVGTLTWLET</sequence>
<evidence type="ECO:0000256" key="7">
    <source>
        <dbReference type="SAM" id="MobiDB-lite"/>
    </source>
</evidence>
<feature type="domain" description="Clp1 N-terminal" evidence="9">
    <location>
        <begin position="26"/>
        <end position="117"/>
    </location>
</feature>
<dbReference type="InterPro" id="IPR032324">
    <property type="entry name" value="Clp1_N"/>
</dbReference>
<comment type="function">
    <text evidence="6">Required for endonucleolytic cleavage during polyadenylation-dependent pre-mRNA 3'-end formation.</text>
</comment>
<feature type="binding site" evidence="6">
    <location>
        <position position="32"/>
    </location>
    <ligand>
        <name>ATP</name>
        <dbReference type="ChEBI" id="CHEBI:30616"/>
    </ligand>
</feature>
<feature type="region of interest" description="Disordered" evidence="7">
    <location>
        <begin position="115"/>
        <end position="143"/>
    </location>
</feature>
<dbReference type="Pfam" id="PF06807">
    <property type="entry name" value="Clp1"/>
    <property type="match status" value="1"/>
</dbReference>
<feature type="domain" description="Clp1 C-terminal" evidence="8">
    <location>
        <begin position="330"/>
        <end position="441"/>
    </location>
</feature>
<dbReference type="InterPro" id="IPR027417">
    <property type="entry name" value="P-loop_NTPase"/>
</dbReference>
<dbReference type="GO" id="GO:0005849">
    <property type="term" value="C:mRNA cleavage factor complex"/>
    <property type="evidence" value="ECO:0007669"/>
    <property type="project" value="InterPro"/>
</dbReference>
<dbReference type="InterPro" id="IPR028606">
    <property type="entry name" value="Clp1"/>
</dbReference>
<keyword evidence="5 6" id="KW-0539">Nucleus</keyword>
<dbReference type="PANTHER" id="PTHR12755:SF6">
    <property type="entry name" value="POLYRIBONUCLEOTIDE 5'-HYDROXYL-KINASE CLP1"/>
    <property type="match status" value="1"/>
</dbReference>
<evidence type="ECO:0000256" key="1">
    <source>
        <dbReference type="ARBA" id="ARBA00004123"/>
    </source>
</evidence>
<comment type="similarity">
    <text evidence="6">Belongs to the Clp1 family. Clp1 subfamily.</text>
</comment>
<dbReference type="Gene3D" id="2.40.30.330">
    <property type="entry name" value="Pre-mRNA cleavage complex subunit Clp1, C-terminal domain"/>
    <property type="match status" value="1"/>
</dbReference>
<evidence type="ECO:0000256" key="4">
    <source>
        <dbReference type="ARBA" id="ARBA00022840"/>
    </source>
</evidence>
<dbReference type="Gene3D" id="2.60.120.1030">
    <property type="entry name" value="Clp1, DNA binding domain"/>
    <property type="match status" value="1"/>
</dbReference>
<evidence type="ECO:0000256" key="6">
    <source>
        <dbReference type="HAMAP-Rule" id="MF_03035"/>
    </source>
</evidence>
<dbReference type="SUPFAM" id="SSF52540">
    <property type="entry name" value="P-loop containing nucleoside triphosphate hydrolases"/>
    <property type="match status" value="1"/>
</dbReference>
<dbReference type="FunFam" id="2.60.120.1030:FF:000001">
    <property type="entry name" value="Protein CLP1 homolog 5"/>
    <property type="match status" value="1"/>
</dbReference>
<gene>
    <name evidence="11" type="ORF">CJ030_MR1G022050</name>
</gene>
<protein>
    <recommendedName>
        <fullName evidence="6">Protein CLP1 homolog</fullName>
    </recommendedName>
</protein>
<evidence type="ECO:0000259" key="10">
    <source>
        <dbReference type="Pfam" id="PF16575"/>
    </source>
</evidence>
<feature type="domain" description="Clp1 P-loop" evidence="10">
    <location>
        <begin position="137"/>
        <end position="325"/>
    </location>
</feature>
<evidence type="ECO:0000256" key="5">
    <source>
        <dbReference type="ARBA" id="ARBA00023242"/>
    </source>
</evidence>
<dbReference type="InterPro" id="IPR038238">
    <property type="entry name" value="Clp1_C_sf"/>
</dbReference>
<dbReference type="HAMAP" id="MF_03035">
    <property type="entry name" value="Clp1"/>
    <property type="match status" value="1"/>
</dbReference>
<dbReference type="Pfam" id="PF16575">
    <property type="entry name" value="CLP1_P"/>
    <property type="match status" value="1"/>
</dbReference>
<dbReference type="InterPro" id="IPR045116">
    <property type="entry name" value="Clp1/Grc3"/>
</dbReference>
<comment type="caution">
    <text evidence="11">The sequence shown here is derived from an EMBL/GenBank/DDBJ whole genome shotgun (WGS) entry which is preliminary data.</text>
</comment>
<feature type="binding site" evidence="6">
    <location>
        <begin position="140"/>
        <end position="145"/>
    </location>
    <ligand>
        <name>ATP</name>
        <dbReference type="ChEBI" id="CHEBI:30616"/>
    </ligand>
</feature>
<dbReference type="EMBL" id="RXIC02000019">
    <property type="protein sequence ID" value="KAB1227821.1"/>
    <property type="molecule type" value="Genomic_DNA"/>
</dbReference>
<dbReference type="Gene3D" id="3.40.50.300">
    <property type="entry name" value="P-loop containing nucleotide triphosphate hydrolases"/>
    <property type="match status" value="1"/>
</dbReference>
<dbReference type="OrthoDB" id="258143at2759"/>
<dbReference type="FunFam" id="3.40.50.300:FF:001231">
    <property type="entry name" value="Protein CLP1 homolog"/>
    <property type="match status" value="1"/>
</dbReference>
<evidence type="ECO:0000256" key="2">
    <source>
        <dbReference type="ARBA" id="ARBA00022664"/>
    </source>
</evidence>
<dbReference type="InterPro" id="IPR038239">
    <property type="entry name" value="Clp1_N_sf"/>
</dbReference>